<dbReference type="InterPro" id="IPR000523">
    <property type="entry name" value="Mg_chelatse_chII-like_cat_dom"/>
</dbReference>
<dbReference type="GO" id="GO:0015995">
    <property type="term" value="P:chlorophyll biosynthetic process"/>
    <property type="evidence" value="ECO:0007669"/>
    <property type="project" value="UniProtKB-UniPathway"/>
</dbReference>
<evidence type="ECO:0000313" key="14">
    <source>
        <dbReference type="Proteomes" id="UP000232323"/>
    </source>
</evidence>
<feature type="region of interest" description="Disordered" evidence="11">
    <location>
        <begin position="130"/>
        <end position="151"/>
    </location>
</feature>
<dbReference type="InterPro" id="IPR045006">
    <property type="entry name" value="CHLI-like"/>
</dbReference>
<evidence type="ECO:0000256" key="7">
    <source>
        <dbReference type="ARBA" id="ARBA00023171"/>
    </source>
</evidence>
<dbReference type="GO" id="GO:0016851">
    <property type="term" value="F:magnesium chelatase activity"/>
    <property type="evidence" value="ECO:0007669"/>
    <property type="project" value="UniProtKB-UniRule"/>
</dbReference>
<dbReference type="InterPro" id="IPR003593">
    <property type="entry name" value="AAA+_ATPase"/>
</dbReference>
<dbReference type="Gene3D" id="3.40.50.300">
    <property type="entry name" value="P-loop containing nucleotide triphosphate hydrolases"/>
    <property type="match status" value="1"/>
</dbReference>
<dbReference type="FunFam" id="3.40.50.300:FF:000601">
    <property type="entry name" value="Mg-protoporphyrin IX chelatase"/>
    <property type="match status" value="1"/>
</dbReference>
<evidence type="ECO:0000256" key="8">
    <source>
        <dbReference type="ARBA" id="ARBA00038576"/>
    </source>
</evidence>
<keyword evidence="14" id="KW-1185">Reference proteome</keyword>
<evidence type="ECO:0000256" key="6">
    <source>
        <dbReference type="ARBA" id="ARBA00022840"/>
    </source>
</evidence>
<keyword evidence="7 10" id="KW-0149">Chlorophyll biosynthesis</keyword>
<organism evidence="13 14">
    <name type="scientific">Chlamydomonas eustigma</name>
    <dbReference type="NCBI Taxonomy" id="1157962"/>
    <lineage>
        <taxon>Eukaryota</taxon>
        <taxon>Viridiplantae</taxon>
        <taxon>Chlorophyta</taxon>
        <taxon>core chlorophytes</taxon>
        <taxon>Chlorophyceae</taxon>
        <taxon>CS clade</taxon>
        <taxon>Chlamydomonadales</taxon>
        <taxon>Chlamydomonadaceae</taxon>
        <taxon>Chlamydomonas</taxon>
    </lineage>
</organism>
<dbReference type="GO" id="GO:0005524">
    <property type="term" value="F:ATP binding"/>
    <property type="evidence" value="ECO:0007669"/>
    <property type="project" value="UniProtKB-UniRule"/>
</dbReference>
<dbReference type="InterPro" id="IPR041628">
    <property type="entry name" value="ChlI/MoxR_AAA_lid"/>
</dbReference>
<evidence type="ECO:0000259" key="12">
    <source>
        <dbReference type="SMART" id="SM00382"/>
    </source>
</evidence>
<comment type="activity regulation">
    <text evidence="10">Redox regulation; active in reducing conditions, inactive in oxidizing conditions.</text>
</comment>
<dbReference type="CDD" id="cd00009">
    <property type="entry name" value="AAA"/>
    <property type="match status" value="1"/>
</dbReference>
<evidence type="ECO:0000256" key="10">
    <source>
        <dbReference type="RuleBase" id="RU362087"/>
    </source>
</evidence>
<feature type="domain" description="AAA+ ATPase" evidence="12">
    <location>
        <begin position="185"/>
        <end position="369"/>
    </location>
</feature>
<dbReference type="STRING" id="1157962.A0A250XCP0"/>
<keyword evidence="10" id="KW-0934">Plastid</keyword>
<dbReference type="OrthoDB" id="34999at2759"/>
<dbReference type="GO" id="GO:0015979">
    <property type="term" value="P:photosynthesis"/>
    <property type="evidence" value="ECO:0007669"/>
    <property type="project" value="UniProtKB-UniRule"/>
</dbReference>
<dbReference type="InterPro" id="IPR027417">
    <property type="entry name" value="P-loop_NTPase"/>
</dbReference>
<keyword evidence="5 10" id="KW-0547">Nucleotide-binding</keyword>
<dbReference type="SMART" id="SM00382">
    <property type="entry name" value="AAA"/>
    <property type="match status" value="1"/>
</dbReference>
<dbReference type="Pfam" id="PF01078">
    <property type="entry name" value="Mg_chelatase"/>
    <property type="match status" value="1"/>
</dbReference>
<comment type="subcellular location">
    <subcellularLocation>
        <location evidence="10">Plastid</location>
        <location evidence="10">Chloroplast</location>
    </subcellularLocation>
</comment>
<evidence type="ECO:0000256" key="3">
    <source>
        <dbReference type="ARBA" id="ARBA00022531"/>
    </source>
</evidence>
<dbReference type="EC" id="6.6.1.1" evidence="10"/>
<dbReference type="Gene3D" id="1.10.8.80">
    <property type="entry name" value="Magnesium chelatase subunit I, C-Terminal domain"/>
    <property type="match status" value="1"/>
</dbReference>
<dbReference type="PANTHER" id="PTHR32039">
    <property type="entry name" value="MAGNESIUM-CHELATASE SUBUNIT CHLI"/>
    <property type="match status" value="1"/>
</dbReference>
<feature type="compositionally biased region" description="Polar residues" evidence="11">
    <location>
        <begin position="36"/>
        <end position="93"/>
    </location>
</feature>
<proteinExistence type="inferred from homology"/>
<comment type="subunit">
    <text evidence="10">The magnesium chelatase complex is a heterotrimer consisting of subunits CHLI, CHLD, AND CHLH.</text>
</comment>
<dbReference type="NCBIfam" id="TIGR02030">
    <property type="entry name" value="BchI-ChlI"/>
    <property type="match status" value="1"/>
</dbReference>
<keyword evidence="4 10" id="KW-0436">Ligase</keyword>
<dbReference type="InterPro" id="IPR011775">
    <property type="entry name" value="Mg_chelatase_ATPase-isu"/>
</dbReference>
<sequence length="511" mass="55274">MSSSIENFEICHVEDDTQQQLSSALPASDLEEPKKGQSSSAMQLGRSSSTAISQGNTGPNSSAMQLGRSSSTAISQGNTGPNSGQQSLLTSETETCSEATGKCGMITFTTSSYKVLQLHDRGALYNLWHKAPKRRRSSKDRNKGPVAMVQPAQKSLQVPAGILKKPAASQEEMKLALVLNVVDPRIGGVMVMGDRGTGKTTAVRALADLLPSIEVVNGDPFNSDPSDPDLMGPQVRERLLAATGCVGAIAYVRTPLVELPLGATEDKVCGTIDFERALLEGVKAFEPGLLAKANRGILYVDEVNLLGDHLVDVLLDSAASGWNTVEREGISISHPARFILVGSGNPEEGELRPQLLDRFGLHAFIKTARDPHVRVKVVEERQAFDDDPLAFRAKYQDVQTAMASRIVSAHKALQLVQVSHDLKVQVSRVCSNLNVDGIRGDIVTVRSSRALASYEGRSEVTAADIGRVIVMSLRHRLRKDPLSNIDSGARVYEEFENVFGVVYNEYMLNKI</sequence>
<dbReference type="GO" id="GO:0009507">
    <property type="term" value="C:chloroplast"/>
    <property type="evidence" value="ECO:0007669"/>
    <property type="project" value="UniProtKB-SubCell"/>
</dbReference>
<dbReference type="PANTHER" id="PTHR32039:SF9">
    <property type="entry name" value="MAGNESIUM-CHELATASE SUBUNIT CHLI-2, CHLOROPLASTIC"/>
    <property type="match status" value="1"/>
</dbReference>
<comment type="caution">
    <text evidence="13">The sequence shown here is derived from an EMBL/GenBank/DDBJ whole genome shotgun (WGS) entry which is preliminary data.</text>
</comment>
<comment type="catalytic activity">
    <reaction evidence="9 10">
        <text>protoporphyrin IX + Mg(2+) + ATP + H2O = Mg-protoporphyrin IX + ADP + phosphate + 3 H(+)</text>
        <dbReference type="Rhea" id="RHEA:13961"/>
        <dbReference type="ChEBI" id="CHEBI:15377"/>
        <dbReference type="ChEBI" id="CHEBI:15378"/>
        <dbReference type="ChEBI" id="CHEBI:18420"/>
        <dbReference type="ChEBI" id="CHEBI:30616"/>
        <dbReference type="ChEBI" id="CHEBI:43474"/>
        <dbReference type="ChEBI" id="CHEBI:57306"/>
        <dbReference type="ChEBI" id="CHEBI:60492"/>
        <dbReference type="ChEBI" id="CHEBI:456216"/>
        <dbReference type="EC" id="6.6.1.1"/>
    </reaction>
</comment>
<protein>
    <recommendedName>
        <fullName evidence="10">Mg-protoporphyrin IX chelatase</fullName>
        <ecNumber evidence="10">6.6.1.1</ecNumber>
    </recommendedName>
</protein>
<comment type="similarity">
    <text evidence="2 10">Belongs to the Mg-chelatase subunits D/I family.</text>
</comment>
<dbReference type="Proteomes" id="UP000232323">
    <property type="component" value="Unassembled WGS sequence"/>
</dbReference>
<evidence type="ECO:0000256" key="2">
    <source>
        <dbReference type="ARBA" id="ARBA00005799"/>
    </source>
</evidence>
<comment type="pathway">
    <text evidence="1 10">Porphyrin-containing compound metabolism; chlorophyll biosynthesis.</text>
</comment>
<accession>A0A250XCP0</accession>
<evidence type="ECO:0000256" key="4">
    <source>
        <dbReference type="ARBA" id="ARBA00022598"/>
    </source>
</evidence>
<reference evidence="13 14" key="1">
    <citation type="submission" date="2017-08" db="EMBL/GenBank/DDBJ databases">
        <title>Acidophilic green algal genome provides insights into adaptation to an acidic environment.</title>
        <authorList>
            <person name="Hirooka S."/>
            <person name="Hirose Y."/>
            <person name="Kanesaki Y."/>
            <person name="Higuchi S."/>
            <person name="Fujiwara T."/>
            <person name="Onuma R."/>
            <person name="Era A."/>
            <person name="Ohbayashi R."/>
            <person name="Uzuka A."/>
            <person name="Nozaki H."/>
            <person name="Yoshikawa H."/>
            <person name="Miyagishima S.Y."/>
        </authorList>
    </citation>
    <scope>NUCLEOTIDE SEQUENCE [LARGE SCALE GENOMIC DNA]</scope>
    <source>
        <strain evidence="13 14">NIES-2499</strain>
    </source>
</reference>
<name>A0A250XCP0_9CHLO</name>
<comment type="function">
    <text evidence="10">Involved in chlorophyll biosynthesis. Catalyzes the insertion of magnesium ion into protoporphyrin IX to yield Mg-protoporphyrin IX.</text>
</comment>
<dbReference type="Pfam" id="PF17863">
    <property type="entry name" value="AAA_lid_2"/>
    <property type="match status" value="1"/>
</dbReference>
<evidence type="ECO:0000313" key="13">
    <source>
        <dbReference type="EMBL" id="GAX80520.1"/>
    </source>
</evidence>
<dbReference type="UniPathway" id="UPA00668"/>
<evidence type="ECO:0000256" key="1">
    <source>
        <dbReference type="ARBA" id="ARBA00005173"/>
    </source>
</evidence>
<evidence type="ECO:0000256" key="5">
    <source>
        <dbReference type="ARBA" id="ARBA00022741"/>
    </source>
</evidence>
<comment type="subunit">
    <text evidence="8">The magnesium chelatase complex is a heterotrimer consisting of subunits CHLI, CHLD and CHLH.</text>
</comment>
<evidence type="ECO:0000256" key="9">
    <source>
        <dbReference type="ARBA" id="ARBA00048693"/>
    </source>
</evidence>
<keyword evidence="3 10" id="KW-0602">Photosynthesis</keyword>
<dbReference type="SUPFAM" id="SSF52540">
    <property type="entry name" value="P-loop containing nucleoside triphosphate hydrolases"/>
    <property type="match status" value="1"/>
</dbReference>
<dbReference type="EMBL" id="BEGY01000053">
    <property type="protein sequence ID" value="GAX80520.1"/>
    <property type="molecule type" value="Genomic_DNA"/>
</dbReference>
<keyword evidence="6 10" id="KW-0067">ATP-binding</keyword>
<gene>
    <name evidence="13" type="ORF">CEUSTIGMA_g7958.t1</name>
</gene>
<keyword evidence="10" id="KW-0150">Chloroplast</keyword>
<evidence type="ECO:0000256" key="11">
    <source>
        <dbReference type="SAM" id="MobiDB-lite"/>
    </source>
</evidence>
<feature type="region of interest" description="Disordered" evidence="11">
    <location>
        <begin position="11"/>
        <end position="93"/>
    </location>
</feature>
<dbReference type="AlphaFoldDB" id="A0A250XCP0"/>